<dbReference type="CDD" id="cd03784">
    <property type="entry name" value="GT1_Gtf-like"/>
    <property type="match status" value="1"/>
</dbReference>
<sequence length="462" mass="52383">MELSRTHHVLLFPFPAKGHIKPFFSLAQLLCNAGLHVTFLNTDHHHRRIHDLNRLAAQLPTLHFDSVSDGLPPDEPRDVPDRKLCESIRQVTSSLFRELLVSYNNGTSSGRPPITCVITDVMFRFPIDIAEELGIPVFTFSTFSARFLFLIFWIPKLLEDGQLRYPEQELHGVPGAEGLIRWKDLPGFWSVEDVADWDPMNFVNQTLATSRSSGLILNTFDELEAPFLTSLSKIYKKIYSLGPINSLLKNIQSQPQYNLWKEDHSCMAWLDSQPRKSVVFVSFGSVVKLTNRQLVEFWNGLVNSGKPFLLVLRSDVIEAGEEVVRENMERKAEGRWMIVSWAPQEEVLAHDAVGGFLTHSGWNSTLESLAAGVPMISWPQIGDQTSNSTWVSKVWRIGLQLEDGFDSSTIETMVRSVMDQTMEKTVAELAERAKNRASKNGTSYRNFQTLIQDITNIIETHI</sequence>
<evidence type="ECO:0000256" key="3">
    <source>
        <dbReference type="ARBA" id="ARBA00022679"/>
    </source>
</evidence>
<dbReference type="SUPFAM" id="SSF53756">
    <property type="entry name" value="UDP-Glycosyltransferase/glycogen phosphorylase"/>
    <property type="match status" value="1"/>
</dbReference>
<dbReference type="PANTHER" id="PTHR11926:SF1392">
    <property type="entry name" value="GLYCOSYLTRANSFERASE"/>
    <property type="match status" value="1"/>
</dbReference>
<evidence type="ECO:0000256" key="4">
    <source>
        <dbReference type="RuleBase" id="RU003718"/>
    </source>
</evidence>
<evidence type="ECO:0000256" key="1">
    <source>
        <dbReference type="ARBA" id="ARBA00004721"/>
    </source>
</evidence>
<gene>
    <name evidence="7" type="primary">LOC111453306</name>
</gene>
<dbReference type="GO" id="GO:0080044">
    <property type="term" value="F:quercetin 7-O-glucosyltransferase activity"/>
    <property type="evidence" value="ECO:0007669"/>
    <property type="project" value="TreeGrafter"/>
</dbReference>
<name>A0A6J1GDY1_CUCMO</name>
<dbReference type="EC" id="2.4.1.-" evidence="5"/>
<evidence type="ECO:0000256" key="2">
    <source>
        <dbReference type="ARBA" id="ARBA00009995"/>
    </source>
</evidence>
<dbReference type="InterPro" id="IPR002213">
    <property type="entry name" value="UDP_glucos_trans"/>
</dbReference>
<dbReference type="AlphaFoldDB" id="A0A6J1GDY1"/>
<reference evidence="7" key="1">
    <citation type="submission" date="2025-08" db="UniProtKB">
        <authorList>
            <consortium name="RefSeq"/>
        </authorList>
    </citation>
    <scope>IDENTIFICATION</scope>
    <source>
        <tissue evidence="7">Young leaves</tissue>
    </source>
</reference>
<dbReference type="Gene3D" id="3.40.50.2000">
    <property type="entry name" value="Glycogen Phosphorylase B"/>
    <property type="match status" value="2"/>
</dbReference>
<proteinExistence type="inferred from homology"/>
<keyword evidence="3 4" id="KW-0808">Transferase</keyword>
<keyword evidence="6" id="KW-1185">Reference proteome</keyword>
<dbReference type="FunFam" id="3.40.50.2000:FF:000056">
    <property type="entry name" value="Glycosyltransferase"/>
    <property type="match status" value="1"/>
</dbReference>
<comment type="pathway">
    <text evidence="1">Secondary metabolite biosynthesis; terpenoid biosynthesis.</text>
</comment>
<organism evidence="6 7">
    <name type="scientific">Cucurbita moschata</name>
    <name type="common">Winter crookneck squash</name>
    <name type="synonym">Cucurbita pepo var. moschata</name>
    <dbReference type="NCBI Taxonomy" id="3662"/>
    <lineage>
        <taxon>Eukaryota</taxon>
        <taxon>Viridiplantae</taxon>
        <taxon>Streptophyta</taxon>
        <taxon>Embryophyta</taxon>
        <taxon>Tracheophyta</taxon>
        <taxon>Spermatophyta</taxon>
        <taxon>Magnoliopsida</taxon>
        <taxon>eudicotyledons</taxon>
        <taxon>Gunneridae</taxon>
        <taxon>Pentapetalae</taxon>
        <taxon>rosids</taxon>
        <taxon>fabids</taxon>
        <taxon>Cucurbitales</taxon>
        <taxon>Cucurbitaceae</taxon>
        <taxon>Cucurbiteae</taxon>
        <taxon>Cucurbita</taxon>
    </lineage>
</organism>
<dbReference type="PROSITE" id="PS00375">
    <property type="entry name" value="UDPGT"/>
    <property type="match status" value="1"/>
</dbReference>
<protein>
    <recommendedName>
        <fullName evidence="5">Glycosyltransferase</fullName>
        <ecNumber evidence="5">2.4.1.-</ecNumber>
    </recommendedName>
</protein>
<dbReference type="PANTHER" id="PTHR11926">
    <property type="entry name" value="GLUCOSYL/GLUCURONOSYL TRANSFERASES"/>
    <property type="match status" value="1"/>
</dbReference>
<accession>A0A6J1GDY1</accession>
<evidence type="ECO:0000313" key="6">
    <source>
        <dbReference type="Proteomes" id="UP000504609"/>
    </source>
</evidence>
<dbReference type="Pfam" id="PF00201">
    <property type="entry name" value="UDPGT"/>
    <property type="match status" value="1"/>
</dbReference>
<dbReference type="Proteomes" id="UP000504609">
    <property type="component" value="Unplaced"/>
</dbReference>
<dbReference type="RefSeq" id="XP_022950126.1">
    <property type="nucleotide sequence ID" value="XM_023094358.1"/>
</dbReference>
<evidence type="ECO:0000256" key="5">
    <source>
        <dbReference type="RuleBase" id="RU362057"/>
    </source>
</evidence>
<dbReference type="KEGG" id="cmos:111453306"/>
<dbReference type="InterPro" id="IPR035595">
    <property type="entry name" value="UDP_glycos_trans_CS"/>
</dbReference>
<comment type="similarity">
    <text evidence="2 4">Belongs to the UDP-glycosyltransferase family.</text>
</comment>
<dbReference type="GO" id="GO:0080043">
    <property type="term" value="F:quercetin 3-O-glucosyltransferase activity"/>
    <property type="evidence" value="ECO:0007669"/>
    <property type="project" value="TreeGrafter"/>
</dbReference>
<evidence type="ECO:0000313" key="7">
    <source>
        <dbReference type="RefSeq" id="XP_022950126.1"/>
    </source>
</evidence>
<keyword evidence="4" id="KW-0328">Glycosyltransferase</keyword>
<dbReference type="GeneID" id="111453306"/>